<keyword evidence="3" id="KW-1185">Reference proteome</keyword>
<gene>
    <name evidence="2" type="ORF">ROE7235_03812</name>
</gene>
<protein>
    <submittedName>
        <fullName evidence="2">Uncharacterized protein</fullName>
    </submittedName>
</protein>
<sequence>MAQNSEEQSEYDDEDEDGRIWPRVIMTPYDRRLKELRDLEAKRDRVLSETERSSAAPALLAGLELLVSQAQERFDNERKHADSEIGRRRYRIDHWRSHEGRDDYNSSRRKKREKPNVNPGDKMPTETV</sequence>
<evidence type="ECO:0000313" key="3">
    <source>
        <dbReference type="Proteomes" id="UP000272908"/>
    </source>
</evidence>
<feature type="compositionally biased region" description="Basic and acidic residues" evidence="1">
    <location>
        <begin position="73"/>
        <end position="106"/>
    </location>
</feature>
<dbReference type="OrthoDB" id="7876776at2"/>
<dbReference type="EMBL" id="UIHC01000112">
    <property type="protein sequence ID" value="SUZ34031.1"/>
    <property type="molecule type" value="Genomic_DNA"/>
</dbReference>
<organism evidence="2 3">
    <name type="scientific">Roseinatronobacter ekhonensis</name>
    <dbReference type="NCBI Taxonomy" id="254356"/>
    <lineage>
        <taxon>Bacteria</taxon>
        <taxon>Pseudomonadati</taxon>
        <taxon>Pseudomonadota</taxon>
        <taxon>Alphaproteobacteria</taxon>
        <taxon>Rhodobacterales</taxon>
        <taxon>Paracoccaceae</taxon>
        <taxon>Roseinatronobacter</taxon>
    </lineage>
</organism>
<dbReference type="Proteomes" id="UP000272908">
    <property type="component" value="Unassembled WGS sequence"/>
</dbReference>
<feature type="region of interest" description="Disordered" evidence="1">
    <location>
        <begin position="73"/>
        <end position="128"/>
    </location>
</feature>
<proteinExistence type="predicted"/>
<dbReference type="RefSeq" id="WP_147434281.1">
    <property type="nucleotide sequence ID" value="NZ_UIHC01000112.1"/>
</dbReference>
<evidence type="ECO:0000313" key="2">
    <source>
        <dbReference type="EMBL" id="SUZ34031.1"/>
    </source>
</evidence>
<evidence type="ECO:0000256" key="1">
    <source>
        <dbReference type="SAM" id="MobiDB-lite"/>
    </source>
</evidence>
<name>A0A3B0MDU1_9RHOB</name>
<accession>A0A3B0MDU1</accession>
<dbReference type="AlphaFoldDB" id="A0A3B0MDU1"/>
<reference evidence="3" key="1">
    <citation type="submission" date="2018-08" db="EMBL/GenBank/DDBJ databases">
        <authorList>
            <person name="Rodrigo-Torres L."/>
            <person name="Arahal R. D."/>
            <person name="Lucena T."/>
        </authorList>
    </citation>
    <scope>NUCLEOTIDE SEQUENCE [LARGE SCALE GENOMIC DNA]</scope>
    <source>
        <strain evidence="3">CECT 7235</strain>
    </source>
</reference>